<organism evidence="2 3">
    <name type="scientific">Nephila pilipes</name>
    <name type="common">Giant wood spider</name>
    <name type="synonym">Nephila maculata</name>
    <dbReference type="NCBI Taxonomy" id="299642"/>
    <lineage>
        <taxon>Eukaryota</taxon>
        <taxon>Metazoa</taxon>
        <taxon>Ecdysozoa</taxon>
        <taxon>Arthropoda</taxon>
        <taxon>Chelicerata</taxon>
        <taxon>Arachnida</taxon>
        <taxon>Araneae</taxon>
        <taxon>Araneomorphae</taxon>
        <taxon>Entelegynae</taxon>
        <taxon>Araneoidea</taxon>
        <taxon>Nephilidae</taxon>
        <taxon>Nephila</taxon>
    </lineage>
</organism>
<evidence type="ECO:0000313" key="2">
    <source>
        <dbReference type="EMBL" id="GFT03150.1"/>
    </source>
</evidence>
<dbReference type="Proteomes" id="UP000887013">
    <property type="component" value="Unassembled WGS sequence"/>
</dbReference>
<protein>
    <submittedName>
        <fullName evidence="2">Uncharacterized protein</fullName>
    </submittedName>
</protein>
<dbReference type="EMBL" id="BMAW01102198">
    <property type="protein sequence ID" value="GFT03150.1"/>
    <property type="molecule type" value="Genomic_DNA"/>
</dbReference>
<evidence type="ECO:0000256" key="1">
    <source>
        <dbReference type="SAM" id="MobiDB-lite"/>
    </source>
</evidence>
<evidence type="ECO:0000313" key="3">
    <source>
        <dbReference type="Proteomes" id="UP000887013"/>
    </source>
</evidence>
<accession>A0A8X6N9Y6</accession>
<reference evidence="2" key="1">
    <citation type="submission" date="2020-08" db="EMBL/GenBank/DDBJ databases">
        <title>Multicomponent nature underlies the extraordinary mechanical properties of spider dragline silk.</title>
        <authorList>
            <person name="Kono N."/>
            <person name="Nakamura H."/>
            <person name="Mori M."/>
            <person name="Yoshida Y."/>
            <person name="Ohtoshi R."/>
            <person name="Malay A.D."/>
            <person name="Moran D.A.P."/>
            <person name="Tomita M."/>
            <person name="Numata K."/>
            <person name="Arakawa K."/>
        </authorList>
    </citation>
    <scope>NUCLEOTIDE SEQUENCE</scope>
</reference>
<feature type="region of interest" description="Disordered" evidence="1">
    <location>
        <begin position="1"/>
        <end position="31"/>
    </location>
</feature>
<sequence length="105" mass="11830">MQERRQWLKSHLLNPDPPLPPNQNESQPHSRRGCLGLGGLCGRLNRKLLSKTFTSDLIESYLVLLSIIRGARTVMEDCSTFLFRHAIAFSLLQMHSKSPVAGMLT</sequence>
<comment type="caution">
    <text evidence="2">The sequence shown here is derived from an EMBL/GenBank/DDBJ whole genome shotgun (WGS) entry which is preliminary data.</text>
</comment>
<name>A0A8X6N9Y6_NEPPI</name>
<proteinExistence type="predicted"/>
<keyword evidence="3" id="KW-1185">Reference proteome</keyword>
<gene>
    <name evidence="2" type="ORF">NPIL_305441</name>
</gene>
<dbReference type="AlphaFoldDB" id="A0A8X6N9Y6"/>